<dbReference type="SFLD" id="SFLDG01061">
    <property type="entry name" value="methylthiotransferase"/>
    <property type="match status" value="1"/>
</dbReference>
<evidence type="ECO:0000256" key="4">
    <source>
        <dbReference type="ARBA" id="ARBA00022485"/>
    </source>
</evidence>
<evidence type="ECO:0000256" key="1">
    <source>
        <dbReference type="ARBA" id="ARBA00001966"/>
    </source>
</evidence>
<evidence type="ECO:0000313" key="19">
    <source>
        <dbReference type="EMBL" id="HIQ64241.1"/>
    </source>
</evidence>
<dbReference type="InterPro" id="IPR002792">
    <property type="entry name" value="TRAM_dom"/>
</dbReference>
<protein>
    <recommendedName>
        <fullName evidence="15">Threonylcarbamoyladenosine tRNA methylthiotransferase MtaB</fullName>
        <ecNumber evidence="3">2.8.4.5</ecNumber>
    </recommendedName>
    <alternativeName>
        <fullName evidence="12">tRNA-t(6)A37 methylthiotransferase</fullName>
    </alternativeName>
</protein>
<keyword evidence="10" id="KW-0408">Iron</keyword>
<evidence type="ECO:0000256" key="9">
    <source>
        <dbReference type="ARBA" id="ARBA00022723"/>
    </source>
</evidence>
<keyword evidence="11" id="KW-0411">Iron-sulfur</keyword>
<dbReference type="InterPro" id="IPR020612">
    <property type="entry name" value="Methylthiotransferase_CS"/>
</dbReference>
<reference evidence="19" key="1">
    <citation type="submission" date="2020-10" db="EMBL/GenBank/DDBJ databases">
        <authorList>
            <person name="Gilroy R."/>
        </authorList>
    </citation>
    <scope>NUCLEOTIDE SEQUENCE</scope>
    <source>
        <strain evidence="19">CHK165-10780</strain>
    </source>
</reference>
<dbReference type="InterPro" id="IPR038135">
    <property type="entry name" value="Methylthiotransferase_N_sf"/>
</dbReference>
<dbReference type="SFLD" id="SFLDF00295">
    <property type="entry name" value="threonylcarbamoyladenosine_tRN"/>
    <property type="match status" value="1"/>
</dbReference>
<dbReference type="Proteomes" id="UP000886725">
    <property type="component" value="Unassembled WGS sequence"/>
</dbReference>
<gene>
    <name evidence="19" type="primary">mtaB</name>
    <name evidence="19" type="ORF">IAC85_00720</name>
</gene>
<dbReference type="FunFam" id="3.40.50.12160:FF:000004">
    <property type="entry name" value="Threonylcarbamoyladenosine tRNA methylthiotransferase MtaB"/>
    <property type="match status" value="1"/>
</dbReference>
<dbReference type="Gene3D" id="3.40.50.12160">
    <property type="entry name" value="Methylthiotransferase, N-terminal domain"/>
    <property type="match status" value="1"/>
</dbReference>
<dbReference type="GO" id="GO:0046872">
    <property type="term" value="F:metal ion binding"/>
    <property type="evidence" value="ECO:0007669"/>
    <property type="project" value="UniProtKB-KW"/>
</dbReference>
<evidence type="ECO:0000256" key="3">
    <source>
        <dbReference type="ARBA" id="ARBA00013273"/>
    </source>
</evidence>
<accession>A0A9D0YXU2</accession>
<dbReference type="Pfam" id="PF00919">
    <property type="entry name" value="UPF0004"/>
    <property type="match status" value="1"/>
</dbReference>
<evidence type="ECO:0000256" key="2">
    <source>
        <dbReference type="ARBA" id="ARBA00002399"/>
    </source>
</evidence>
<sequence length="427" mass="48937">MKVAIQSLGCKVNLYESEYITDQFQKAGYEIVPFQEIADVYIINTCSVTNTSDVKSRKVIHQAIRRNPDACIVAIGCFIEANHDYHEDGVDILLGNANKSKVLEYVERYWQTKQKANYFVTPIPEKFDDMTMSTFLGRTRAFIKIQDGCENFCSYCIIPYVRGKCRSKNFQTVLEEIQNYVQHGYKEVVLTGIHTGNYGVDLGTDFAALLREIVKINGLVRLRISSIEITELTDEVLQIIRDNDVIVDHLHIPLQAGSDKILRLMNRKYDLAYFKQKMEQIREIRPDISLTTDIIVGFPSETEEDFQDTLSFVREVQFSKVHVFPYSRRSGTVAADMAEQVPGDVKKDRVRRLLALSKELETEYMKKFIGKTLPVLMEVNRTDYSLGHTSNYLLVKVPGEYQSEDLVDVTITDVSYPYCLGEVSRSE</sequence>
<dbReference type="InterPro" id="IPR023404">
    <property type="entry name" value="rSAM_horseshoe"/>
</dbReference>
<evidence type="ECO:0000256" key="8">
    <source>
        <dbReference type="ARBA" id="ARBA00022694"/>
    </source>
</evidence>
<dbReference type="InterPro" id="IPR034557">
    <property type="entry name" value="ThrcA_tRNA_MEthiotransferase"/>
</dbReference>
<comment type="similarity">
    <text evidence="14">Belongs to the methylthiotransferase family. MtaB subfamily.</text>
</comment>
<evidence type="ECO:0000259" key="16">
    <source>
        <dbReference type="PROSITE" id="PS50926"/>
    </source>
</evidence>
<evidence type="ECO:0000256" key="12">
    <source>
        <dbReference type="ARBA" id="ARBA00031213"/>
    </source>
</evidence>
<dbReference type="InterPro" id="IPR005839">
    <property type="entry name" value="Methylthiotransferase"/>
</dbReference>
<keyword evidence="7" id="KW-0949">S-adenosyl-L-methionine</keyword>
<dbReference type="Pfam" id="PF04055">
    <property type="entry name" value="Radical_SAM"/>
    <property type="match status" value="1"/>
</dbReference>
<comment type="cofactor">
    <cofactor evidence="1">
        <name>[4Fe-4S] cluster</name>
        <dbReference type="ChEBI" id="CHEBI:49883"/>
    </cofactor>
</comment>
<keyword evidence="8" id="KW-0819">tRNA processing</keyword>
<dbReference type="PANTHER" id="PTHR11918:SF45">
    <property type="entry name" value="THREONYLCARBAMOYLADENOSINE TRNA METHYLTHIOTRANSFERASE"/>
    <property type="match status" value="1"/>
</dbReference>
<dbReference type="NCBIfam" id="TIGR00089">
    <property type="entry name" value="MiaB/RimO family radical SAM methylthiotransferase"/>
    <property type="match status" value="1"/>
</dbReference>
<evidence type="ECO:0000256" key="7">
    <source>
        <dbReference type="ARBA" id="ARBA00022691"/>
    </source>
</evidence>
<dbReference type="InterPro" id="IPR013848">
    <property type="entry name" value="Methylthiotransferase_N"/>
</dbReference>
<comment type="function">
    <text evidence="2">Catalyzes the methylthiolation of N6-threonylcarbamoyladenosine (t(6)A), leading to the formation of 2-methylthio-N6-threonylcarbamoyladenosine (ms(2)t(6)A) at position 37 in tRNAs that read codons beginning with adenine.</text>
</comment>
<reference evidence="19" key="2">
    <citation type="journal article" date="2021" name="PeerJ">
        <title>Extensive microbial diversity within the chicken gut microbiome revealed by metagenomics and culture.</title>
        <authorList>
            <person name="Gilroy R."/>
            <person name="Ravi A."/>
            <person name="Getino M."/>
            <person name="Pursley I."/>
            <person name="Horton D.L."/>
            <person name="Alikhan N.F."/>
            <person name="Baker D."/>
            <person name="Gharbi K."/>
            <person name="Hall N."/>
            <person name="Watson M."/>
            <person name="Adriaenssens E.M."/>
            <person name="Foster-Nyarko E."/>
            <person name="Jarju S."/>
            <person name="Secka A."/>
            <person name="Antonio M."/>
            <person name="Oren A."/>
            <person name="Chaudhuri R.R."/>
            <person name="La Ragione R."/>
            <person name="Hildebrand F."/>
            <person name="Pallen M.J."/>
        </authorList>
    </citation>
    <scope>NUCLEOTIDE SEQUENCE</scope>
    <source>
        <strain evidence="19">CHK165-10780</strain>
    </source>
</reference>
<evidence type="ECO:0000256" key="10">
    <source>
        <dbReference type="ARBA" id="ARBA00023004"/>
    </source>
</evidence>
<keyword evidence="4" id="KW-0004">4Fe-4S</keyword>
<dbReference type="SFLD" id="SFLDG01082">
    <property type="entry name" value="B12-binding_domain_containing"/>
    <property type="match status" value="1"/>
</dbReference>
<dbReference type="InterPro" id="IPR058240">
    <property type="entry name" value="rSAM_sf"/>
</dbReference>
<dbReference type="CDD" id="cd01335">
    <property type="entry name" value="Radical_SAM"/>
    <property type="match status" value="1"/>
</dbReference>
<evidence type="ECO:0000259" key="18">
    <source>
        <dbReference type="PROSITE" id="PS51918"/>
    </source>
</evidence>
<dbReference type="PROSITE" id="PS50926">
    <property type="entry name" value="TRAM"/>
    <property type="match status" value="1"/>
</dbReference>
<dbReference type="FunFam" id="3.80.30.20:FF:000001">
    <property type="entry name" value="tRNA-2-methylthio-N(6)-dimethylallyladenosine synthase 2"/>
    <property type="match status" value="1"/>
</dbReference>
<evidence type="ECO:0000256" key="14">
    <source>
        <dbReference type="ARBA" id="ARBA00061574"/>
    </source>
</evidence>
<dbReference type="SUPFAM" id="SSF102114">
    <property type="entry name" value="Radical SAM enzymes"/>
    <property type="match status" value="1"/>
</dbReference>
<dbReference type="InterPro" id="IPR006638">
    <property type="entry name" value="Elp3/MiaA/NifB-like_rSAM"/>
</dbReference>
<dbReference type="PANTHER" id="PTHR11918">
    <property type="entry name" value="RADICAL SAM PROTEINS"/>
    <property type="match status" value="1"/>
</dbReference>
<dbReference type="NCBIfam" id="TIGR01579">
    <property type="entry name" value="MiaB-like-C"/>
    <property type="match status" value="1"/>
</dbReference>
<evidence type="ECO:0000256" key="13">
    <source>
        <dbReference type="ARBA" id="ARBA00051661"/>
    </source>
</evidence>
<dbReference type="AlphaFoldDB" id="A0A9D0YXU2"/>
<keyword evidence="6" id="KW-0808">Transferase</keyword>
<dbReference type="SMART" id="SM00729">
    <property type="entry name" value="Elp3"/>
    <property type="match status" value="1"/>
</dbReference>
<organism evidence="19 20">
    <name type="scientific">Candidatus Faecenecus gallistercoris</name>
    <dbReference type="NCBI Taxonomy" id="2840793"/>
    <lineage>
        <taxon>Bacteria</taxon>
        <taxon>Bacillati</taxon>
        <taxon>Bacillota</taxon>
        <taxon>Bacillota incertae sedis</taxon>
        <taxon>Candidatus Faecenecus</taxon>
    </lineage>
</organism>
<dbReference type="PROSITE" id="PS01278">
    <property type="entry name" value="MTTASE_RADICAL"/>
    <property type="match status" value="1"/>
</dbReference>
<name>A0A9D0YXU2_9FIRM</name>
<dbReference type="GO" id="GO:0035598">
    <property type="term" value="F:tRNA (N(6)-L-threonylcarbamoyladenosine(37)-C(2))-methylthiotransferase activity"/>
    <property type="evidence" value="ECO:0007669"/>
    <property type="project" value="UniProtKB-EC"/>
</dbReference>
<evidence type="ECO:0000259" key="17">
    <source>
        <dbReference type="PROSITE" id="PS51449"/>
    </source>
</evidence>
<comment type="catalytic activity">
    <reaction evidence="13">
        <text>N(6)-L-threonylcarbamoyladenosine(37) in tRNA + (sulfur carrier)-SH + AH2 + 2 S-adenosyl-L-methionine = 2-methylsulfanyl-N(6)-L-threonylcarbamoyladenosine(37) in tRNA + (sulfur carrier)-H + 5'-deoxyadenosine + L-methionine + A + S-adenosyl-L-homocysteine + 2 H(+)</text>
        <dbReference type="Rhea" id="RHEA:37075"/>
        <dbReference type="Rhea" id="RHEA-COMP:10163"/>
        <dbReference type="Rhea" id="RHEA-COMP:11092"/>
        <dbReference type="Rhea" id="RHEA-COMP:14737"/>
        <dbReference type="Rhea" id="RHEA-COMP:14739"/>
        <dbReference type="ChEBI" id="CHEBI:13193"/>
        <dbReference type="ChEBI" id="CHEBI:15378"/>
        <dbReference type="ChEBI" id="CHEBI:17319"/>
        <dbReference type="ChEBI" id="CHEBI:17499"/>
        <dbReference type="ChEBI" id="CHEBI:29917"/>
        <dbReference type="ChEBI" id="CHEBI:57844"/>
        <dbReference type="ChEBI" id="CHEBI:57856"/>
        <dbReference type="ChEBI" id="CHEBI:59789"/>
        <dbReference type="ChEBI" id="CHEBI:64428"/>
        <dbReference type="ChEBI" id="CHEBI:74418"/>
        <dbReference type="ChEBI" id="CHEBI:74420"/>
        <dbReference type="EC" id="2.8.4.5"/>
    </reaction>
</comment>
<dbReference type="InterPro" id="IPR006467">
    <property type="entry name" value="MiaB-like_bact"/>
</dbReference>
<dbReference type="GO" id="GO:0051539">
    <property type="term" value="F:4 iron, 4 sulfur cluster binding"/>
    <property type="evidence" value="ECO:0007669"/>
    <property type="project" value="UniProtKB-KW"/>
</dbReference>
<dbReference type="InterPro" id="IPR007197">
    <property type="entry name" value="rSAM"/>
</dbReference>
<feature type="domain" description="Radical SAM core" evidence="18">
    <location>
        <begin position="135"/>
        <end position="363"/>
    </location>
</feature>
<dbReference type="EMBL" id="DVFU01000018">
    <property type="protein sequence ID" value="HIQ64241.1"/>
    <property type="molecule type" value="Genomic_DNA"/>
</dbReference>
<proteinExistence type="inferred from homology"/>
<evidence type="ECO:0000313" key="20">
    <source>
        <dbReference type="Proteomes" id="UP000886725"/>
    </source>
</evidence>
<evidence type="ECO:0000256" key="6">
    <source>
        <dbReference type="ARBA" id="ARBA00022679"/>
    </source>
</evidence>
<keyword evidence="5" id="KW-0963">Cytoplasm</keyword>
<dbReference type="SFLD" id="SFLDS00029">
    <property type="entry name" value="Radical_SAM"/>
    <property type="match status" value="1"/>
</dbReference>
<dbReference type="PROSITE" id="PS51449">
    <property type="entry name" value="MTTASE_N"/>
    <property type="match status" value="1"/>
</dbReference>
<keyword evidence="9" id="KW-0479">Metal-binding</keyword>
<evidence type="ECO:0000256" key="5">
    <source>
        <dbReference type="ARBA" id="ARBA00022490"/>
    </source>
</evidence>
<dbReference type="Gene3D" id="3.80.30.20">
    <property type="entry name" value="tm_1862 like domain"/>
    <property type="match status" value="1"/>
</dbReference>
<dbReference type="EC" id="2.8.4.5" evidence="3"/>
<feature type="domain" description="TRAM" evidence="16">
    <location>
        <begin position="366"/>
        <end position="425"/>
    </location>
</feature>
<comment type="caution">
    <text evidence="19">The sequence shown here is derived from an EMBL/GenBank/DDBJ whole genome shotgun (WGS) entry which is preliminary data.</text>
</comment>
<evidence type="ECO:0000256" key="15">
    <source>
        <dbReference type="ARBA" id="ARBA00069898"/>
    </source>
</evidence>
<dbReference type="PROSITE" id="PS51918">
    <property type="entry name" value="RADICAL_SAM"/>
    <property type="match status" value="1"/>
</dbReference>
<evidence type="ECO:0000256" key="11">
    <source>
        <dbReference type="ARBA" id="ARBA00023014"/>
    </source>
</evidence>
<feature type="domain" description="MTTase N-terminal" evidence="17">
    <location>
        <begin position="1"/>
        <end position="111"/>
    </location>
</feature>